<keyword evidence="2" id="KW-0732">Signal</keyword>
<proteinExistence type="predicted"/>
<organism evidence="3 4">
    <name type="scientific">Meloidogyne floridensis</name>
    <dbReference type="NCBI Taxonomy" id="298350"/>
    <lineage>
        <taxon>Eukaryota</taxon>
        <taxon>Metazoa</taxon>
        <taxon>Ecdysozoa</taxon>
        <taxon>Nematoda</taxon>
        <taxon>Chromadorea</taxon>
        <taxon>Rhabditida</taxon>
        <taxon>Tylenchina</taxon>
        <taxon>Tylenchomorpha</taxon>
        <taxon>Tylenchoidea</taxon>
        <taxon>Meloidogynidae</taxon>
        <taxon>Meloidogyninae</taxon>
        <taxon>Meloidogyne</taxon>
    </lineage>
</organism>
<sequence>MLILFFIISLTCPLFNGMDQNDHWNACWTSCWNSLGNLCPQNCWDSHFGCISACWNNFCNSCYSFFGNQNANQSDDNYEGEEECEAEDDGGEGEIQEENPDTEGQWEGDYECEADVEHQYTEGETSYHYDAYDEDIHQNQPYQGGEATDCENQPSSSQTGGMPYYNTWDDDTTAQVQNLSEHFQNIKLKEEDLIVQHEALQDEFLIQVNNNLNIQGRSDAVDYDLLMMFDQRILQNASNVCNHLLVGFHGNENTPVTNTFCASIRNIETHSNSSKFLRENGDIYFYTPLNRIVKAIRIEYYHNYKIYPFNCENIGEIKIKINKIINPERSIRVGDWSIKQHFQMLNDHIAVIKQHVVDIDEIDELLVKAKKNACECTYGIYQLCEQGGPVDCYSIKAVCL</sequence>
<dbReference type="Proteomes" id="UP000887560">
    <property type="component" value="Unplaced"/>
</dbReference>
<feature type="region of interest" description="Disordered" evidence="1">
    <location>
        <begin position="74"/>
        <end position="106"/>
    </location>
</feature>
<feature type="region of interest" description="Disordered" evidence="1">
    <location>
        <begin position="138"/>
        <end position="163"/>
    </location>
</feature>
<evidence type="ECO:0000313" key="4">
    <source>
        <dbReference type="WBParaSite" id="scf7180000419980.g4564"/>
    </source>
</evidence>
<reference evidence="4" key="1">
    <citation type="submission" date="2022-11" db="UniProtKB">
        <authorList>
            <consortium name="WormBaseParasite"/>
        </authorList>
    </citation>
    <scope>IDENTIFICATION</scope>
</reference>
<keyword evidence="3" id="KW-1185">Reference proteome</keyword>
<evidence type="ECO:0000313" key="3">
    <source>
        <dbReference type="Proteomes" id="UP000887560"/>
    </source>
</evidence>
<name>A0A915NQL3_9BILA</name>
<feature type="signal peptide" evidence="2">
    <location>
        <begin position="1"/>
        <end position="17"/>
    </location>
</feature>
<feature type="compositionally biased region" description="Polar residues" evidence="1">
    <location>
        <begin position="150"/>
        <end position="160"/>
    </location>
</feature>
<accession>A0A915NQL3</accession>
<dbReference type="AlphaFoldDB" id="A0A915NQL3"/>
<feature type="chain" id="PRO_5036825345" evidence="2">
    <location>
        <begin position="18"/>
        <end position="400"/>
    </location>
</feature>
<evidence type="ECO:0000256" key="2">
    <source>
        <dbReference type="SAM" id="SignalP"/>
    </source>
</evidence>
<protein>
    <submittedName>
        <fullName evidence="4">Uncharacterized protein</fullName>
    </submittedName>
</protein>
<dbReference type="WBParaSite" id="scf7180000419980.g4564">
    <property type="protein sequence ID" value="scf7180000419980.g4564"/>
    <property type="gene ID" value="scf7180000419980.g4564"/>
</dbReference>
<evidence type="ECO:0000256" key="1">
    <source>
        <dbReference type="SAM" id="MobiDB-lite"/>
    </source>
</evidence>
<feature type="compositionally biased region" description="Acidic residues" evidence="1">
    <location>
        <begin position="76"/>
        <end position="106"/>
    </location>
</feature>